<dbReference type="Proteomes" id="UP000271291">
    <property type="component" value="Chromosome"/>
</dbReference>
<dbReference type="GO" id="GO:0017000">
    <property type="term" value="P:antibiotic biosynthetic process"/>
    <property type="evidence" value="ECO:0007669"/>
    <property type="project" value="UniProtKB-KW"/>
</dbReference>
<evidence type="ECO:0000313" key="10">
    <source>
        <dbReference type="EMBL" id="QCN84151.1"/>
    </source>
</evidence>
<dbReference type="FunFam" id="1.10.1200.10:FF:000005">
    <property type="entry name" value="Nonribosomal peptide synthetase 1"/>
    <property type="match status" value="1"/>
</dbReference>
<dbReference type="Pfam" id="PF00550">
    <property type="entry name" value="PP-binding"/>
    <property type="match status" value="1"/>
</dbReference>
<dbReference type="FunFam" id="3.30.300.30:FF:000010">
    <property type="entry name" value="Enterobactin synthetase component F"/>
    <property type="match status" value="1"/>
</dbReference>
<dbReference type="GO" id="GO:0044550">
    <property type="term" value="P:secondary metabolite biosynthetic process"/>
    <property type="evidence" value="ECO:0007669"/>
    <property type="project" value="TreeGrafter"/>
</dbReference>
<keyword evidence="5" id="KW-0677">Repeat</keyword>
<dbReference type="Pfam" id="PF00668">
    <property type="entry name" value="Condensation"/>
    <property type="match status" value="2"/>
</dbReference>
<dbReference type="InterPro" id="IPR000873">
    <property type="entry name" value="AMP-dep_synth/lig_dom"/>
</dbReference>
<dbReference type="GO" id="GO:0008610">
    <property type="term" value="P:lipid biosynthetic process"/>
    <property type="evidence" value="ECO:0007669"/>
    <property type="project" value="UniProtKB-ARBA"/>
</dbReference>
<dbReference type="PROSITE" id="PS00012">
    <property type="entry name" value="PHOSPHOPANTETHEINE"/>
    <property type="match status" value="1"/>
</dbReference>
<dbReference type="PANTHER" id="PTHR45527">
    <property type="entry name" value="NONRIBOSOMAL PEPTIDE SYNTHETASE"/>
    <property type="match status" value="1"/>
</dbReference>
<dbReference type="InterPro" id="IPR001242">
    <property type="entry name" value="Condensation_dom"/>
</dbReference>
<evidence type="ECO:0000256" key="4">
    <source>
        <dbReference type="ARBA" id="ARBA00022553"/>
    </source>
</evidence>
<evidence type="ECO:0000259" key="8">
    <source>
        <dbReference type="PROSITE" id="PS50075"/>
    </source>
</evidence>
<dbReference type="PROSITE" id="PS50075">
    <property type="entry name" value="CARRIER"/>
    <property type="match status" value="1"/>
</dbReference>
<dbReference type="KEGG" id="sgd:ELQ87_35745"/>
<accession>A0A3S9ZMT9</accession>
<dbReference type="Gene3D" id="2.30.38.10">
    <property type="entry name" value="Luciferase, Domain 3"/>
    <property type="match status" value="1"/>
</dbReference>
<dbReference type="Proteomes" id="UP000501753">
    <property type="component" value="Chromosome"/>
</dbReference>
<dbReference type="CDD" id="cd19543">
    <property type="entry name" value="DCL_NRPS"/>
    <property type="match status" value="1"/>
</dbReference>
<dbReference type="EMBL" id="CP029078">
    <property type="protein sequence ID" value="QCN84151.1"/>
    <property type="molecule type" value="Genomic_DNA"/>
</dbReference>
<dbReference type="NCBIfam" id="TIGR01720">
    <property type="entry name" value="NRPS-para261"/>
    <property type="match status" value="1"/>
</dbReference>
<dbReference type="RefSeq" id="WP_127181771.1">
    <property type="nucleotide sequence ID" value="NZ_CP029078.1"/>
</dbReference>
<reference evidence="10 12" key="1">
    <citation type="submission" date="2018-04" db="EMBL/GenBank/DDBJ databases">
        <title>Complete genome sequences of Streptomyces griseoviridis K61 and characterization of antagonistic properties of biological control agents.</title>
        <authorList>
            <person name="Mariita R.M."/>
            <person name="Sello J.K."/>
        </authorList>
    </citation>
    <scope>NUCLEOTIDE SEQUENCE [LARGE SCALE GENOMIC DNA]</scope>
    <source>
        <strain evidence="10 12">K61</strain>
    </source>
</reference>
<dbReference type="InterPro" id="IPR025110">
    <property type="entry name" value="AMP-bd_C"/>
</dbReference>
<evidence type="ECO:0000256" key="5">
    <source>
        <dbReference type="ARBA" id="ARBA00022737"/>
    </source>
</evidence>
<dbReference type="Gene3D" id="1.10.1200.10">
    <property type="entry name" value="ACP-like"/>
    <property type="match status" value="1"/>
</dbReference>
<evidence type="ECO:0000256" key="1">
    <source>
        <dbReference type="ARBA" id="ARBA00001957"/>
    </source>
</evidence>
<dbReference type="SUPFAM" id="SSF47336">
    <property type="entry name" value="ACP-like"/>
    <property type="match status" value="1"/>
</dbReference>
<gene>
    <name evidence="10" type="ORF">DDJ31_03500</name>
    <name evidence="9" type="ORF">ELQ87_35745</name>
</gene>
<dbReference type="InterPro" id="IPR020845">
    <property type="entry name" value="AMP-binding_CS"/>
</dbReference>
<dbReference type="SMART" id="SM00823">
    <property type="entry name" value="PKS_PP"/>
    <property type="match status" value="1"/>
</dbReference>
<keyword evidence="6" id="KW-0045">Antibiotic biosynthesis</keyword>
<dbReference type="InterPro" id="IPR045851">
    <property type="entry name" value="AMP-bd_C_sf"/>
</dbReference>
<evidence type="ECO:0000313" key="12">
    <source>
        <dbReference type="Proteomes" id="UP000501753"/>
    </source>
</evidence>
<comment type="cofactor">
    <cofactor evidence="1">
        <name>pantetheine 4'-phosphate</name>
        <dbReference type="ChEBI" id="CHEBI:47942"/>
    </cofactor>
</comment>
<keyword evidence="3" id="KW-0596">Phosphopantetheine</keyword>
<keyword evidence="12" id="KW-1185">Reference proteome</keyword>
<dbReference type="PROSITE" id="PS00455">
    <property type="entry name" value="AMP_BINDING"/>
    <property type="match status" value="1"/>
</dbReference>
<evidence type="ECO:0000313" key="11">
    <source>
        <dbReference type="Proteomes" id="UP000271291"/>
    </source>
</evidence>
<dbReference type="InterPro" id="IPR010060">
    <property type="entry name" value="NRPS_synth"/>
</dbReference>
<protein>
    <submittedName>
        <fullName evidence="9">Amino acid adenylation domain-containing protein</fullName>
    </submittedName>
    <submittedName>
        <fullName evidence="10">Non-ribosomal peptide synthetase</fullName>
    </submittedName>
</protein>
<dbReference type="InterPro" id="IPR010071">
    <property type="entry name" value="AA_adenyl_dom"/>
</dbReference>
<dbReference type="CDD" id="cd05930">
    <property type="entry name" value="A_NRPS"/>
    <property type="match status" value="1"/>
</dbReference>
<evidence type="ECO:0000256" key="2">
    <source>
        <dbReference type="ARBA" id="ARBA00006432"/>
    </source>
</evidence>
<dbReference type="InterPro" id="IPR023213">
    <property type="entry name" value="CAT-like_dom_sf"/>
</dbReference>
<feature type="region of interest" description="Disordered" evidence="7">
    <location>
        <begin position="966"/>
        <end position="985"/>
    </location>
</feature>
<dbReference type="GO" id="GO:0043041">
    <property type="term" value="P:amino acid activation for nonribosomal peptide biosynthetic process"/>
    <property type="evidence" value="ECO:0007669"/>
    <property type="project" value="TreeGrafter"/>
</dbReference>
<dbReference type="SUPFAM" id="SSF56801">
    <property type="entry name" value="Acetyl-CoA synthetase-like"/>
    <property type="match status" value="1"/>
</dbReference>
<evidence type="ECO:0000256" key="6">
    <source>
        <dbReference type="ARBA" id="ARBA00023194"/>
    </source>
</evidence>
<dbReference type="Gene3D" id="3.40.50.980">
    <property type="match status" value="2"/>
</dbReference>
<dbReference type="SMART" id="SM01294">
    <property type="entry name" value="PKS_PP_betabranch"/>
    <property type="match status" value="1"/>
</dbReference>
<evidence type="ECO:0000256" key="7">
    <source>
        <dbReference type="SAM" id="MobiDB-lite"/>
    </source>
</evidence>
<sequence length="1503" mass="160062">MSEVPGDDGSLVEDVLPLSPLQQGLLFHALFDEGAQDVYTMQTLVEIEGPLHPGLLRTAAEELFARHANLRGAFLHEDLDEPVQVVLKQVPVAWKRTEAADDATVAALAAADSTARFDLTDPPLLRLTLVDRGGDRHQLILTNHHLLLDGWSVPLLIRELLQLYAGLLDPATARPLPAVRPYRDFLAWLASRDRDASGRAWRAALAGVAPTLLAPTGRGLLPVRPELHTLRLSEELTARVQELGRGLGVTVNTVVQGLWALLLARLTGRDDVVFGATVAGRPAELAGAEAMIGLFINTVPVRVAVPPAEPAGAYLRRLQHEQADLMDHQHLGLTEIQRLAGAGDLFDTLLVFENYPIDEASVAEAEARAGLRITGVEGSGATHYPLTLAVLAERRLGVVLEFRPDCYDRPAVARLAERFERLLRAVVADPGLPLAALDVLAPAERARLLARGAGPQPPAGPGTLPEILQAQAAATPDAVAVVGAGERLTFAELNFRANRLARLLVALGAGPERIVALSLPPAPQTLTALLAVQKAGAAYLPLDPAWPAERTAGMLADARPVALLAVEETAPGAATLAGVPLVRLDDPAVRERAARADGHDLTDADRLAPAHPEHPAHVIYTSGSTGRPKAVLVPQRAITNLFAAHHAALHTPASAAVGGRPLRIGHAWPTAFDASWQPMLWMFAGHELHLVPDDVRRDPAALRAFLAEHAIEFIELSPSLLAELVAQGGDWQAELKVIGVGGEAVPPDLWRTLRATEGLSAHNLYGPTECTVDSADCDLALSDRPAIGRPVGGATLYILDSHLNPVPTGVDGELYIAGAGLARGYLGRPGATAGRFVADPFARHPGARMYRTGDIARWTEDGLVECLGRVDDQVKIRGYRVEPGEIETVLLDHALVERAAVVVREDTPGVRRLVAYLVKAPAAPDAEETADLLRRDVAAVLPDYMVPSAFVTVDAFPLTLNGKLDTAALPPPPRTAGPAAQPPRGPAEERLAALFAQVLGLETVGVHDSFFALGGDSIVSMRLVGRARAAGLALSPRDVFEHPTVAALAAVAGRAAPRRTADPDAGTGDIPLTPMLAWLTGRGGPFRGLSQARFLRTPEGLDLEGLHRTVQSVIDRHDLLRATFGQDSDGSWRLRAAPAGTARAADQVRRVDAGRLDHPAVGALVPEAFDELVAELDPATGDLARFLWFDCGAGREGRLLVVLHHLITDAASWGVLVADLAAAWEQNPLSPPGTSFKEWAQALRAEATKPRRTAELAFWQGVSDRPEPTLGADRLDPAVDTRQTLRRHWTTLTADLAGPVQETLLTALALAVPEWRRALGRPGPGTDGTVLIALEGHGREEGLLPGADLSTTLGWFTSVFPVRLDPGRGPATDQVRRVADQLAALPDKGIGHGLLRHLNPRTAAVLARLPEPQIEFNYLGRMTAGERRDSAVFTSAPETGAMGSGADPGTPVPYPLVVDAVLTDGGLSLCWQWPDRLFTEAEIQHLAGLWTAALEPLLKGGAL</sequence>
<dbReference type="InterPro" id="IPR020806">
    <property type="entry name" value="PKS_PP-bd"/>
</dbReference>
<dbReference type="OrthoDB" id="2472181at2"/>
<evidence type="ECO:0000256" key="3">
    <source>
        <dbReference type="ARBA" id="ARBA00022450"/>
    </source>
</evidence>
<dbReference type="Gene3D" id="3.30.300.30">
    <property type="match status" value="1"/>
</dbReference>
<dbReference type="Gene3D" id="3.30.559.10">
    <property type="entry name" value="Chloramphenicol acetyltransferase-like domain"/>
    <property type="match status" value="2"/>
</dbReference>
<dbReference type="GO" id="GO:0031177">
    <property type="term" value="F:phosphopantetheine binding"/>
    <property type="evidence" value="ECO:0007669"/>
    <property type="project" value="InterPro"/>
</dbReference>
<keyword evidence="4" id="KW-0597">Phosphoprotein</keyword>
<dbReference type="InterPro" id="IPR006162">
    <property type="entry name" value="Ppantetheine_attach_site"/>
</dbReference>
<dbReference type="Gene3D" id="3.30.559.30">
    <property type="entry name" value="Nonribosomal peptide synthetase, condensation domain"/>
    <property type="match status" value="2"/>
</dbReference>
<organism evidence="9 11">
    <name type="scientific">Streptomyces griseoviridis</name>
    <dbReference type="NCBI Taxonomy" id="45398"/>
    <lineage>
        <taxon>Bacteria</taxon>
        <taxon>Bacillati</taxon>
        <taxon>Actinomycetota</taxon>
        <taxon>Actinomycetes</taxon>
        <taxon>Kitasatosporales</taxon>
        <taxon>Streptomycetaceae</taxon>
        <taxon>Streptomyces</taxon>
    </lineage>
</organism>
<name>A0A3S9ZMT9_STRGD</name>
<dbReference type="InterPro" id="IPR009081">
    <property type="entry name" value="PP-bd_ACP"/>
</dbReference>
<dbReference type="GO" id="GO:0005829">
    <property type="term" value="C:cytosol"/>
    <property type="evidence" value="ECO:0007669"/>
    <property type="project" value="TreeGrafter"/>
</dbReference>
<dbReference type="PANTHER" id="PTHR45527:SF1">
    <property type="entry name" value="FATTY ACID SYNTHASE"/>
    <property type="match status" value="1"/>
</dbReference>
<proteinExistence type="inferred from homology"/>
<dbReference type="GO" id="GO:0003824">
    <property type="term" value="F:catalytic activity"/>
    <property type="evidence" value="ECO:0007669"/>
    <property type="project" value="InterPro"/>
</dbReference>
<reference evidence="9 11" key="2">
    <citation type="submission" date="2018-12" db="EMBL/GenBank/DDBJ databases">
        <title>Streptomyces griseoviridis F1-27 complete genome.</title>
        <authorList>
            <person name="Mariita R.M."/>
            <person name="Sello J.K."/>
        </authorList>
    </citation>
    <scope>NUCLEOTIDE SEQUENCE [LARGE SCALE GENOMIC DNA]</scope>
    <source>
        <strain evidence="9 11">F1-27</strain>
    </source>
</reference>
<evidence type="ECO:0000313" key="9">
    <source>
        <dbReference type="EMBL" id="AZS89001.1"/>
    </source>
</evidence>
<feature type="domain" description="Carrier" evidence="8">
    <location>
        <begin position="982"/>
        <end position="1056"/>
    </location>
</feature>
<dbReference type="EMBL" id="CP034687">
    <property type="protein sequence ID" value="AZS89001.1"/>
    <property type="molecule type" value="Genomic_DNA"/>
</dbReference>
<dbReference type="FunFam" id="2.30.38.10:FF:000001">
    <property type="entry name" value="Non-ribosomal peptide synthetase PvdI"/>
    <property type="match status" value="1"/>
</dbReference>
<dbReference type="SUPFAM" id="SSF52777">
    <property type="entry name" value="CoA-dependent acyltransferases"/>
    <property type="match status" value="4"/>
</dbReference>
<dbReference type="InterPro" id="IPR036736">
    <property type="entry name" value="ACP-like_sf"/>
</dbReference>
<dbReference type="NCBIfam" id="TIGR01733">
    <property type="entry name" value="AA-adenyl-dom"/>
    <property type="match status" value="1"/>
</dbReference>
<dbReference type="Pfam" id="PF00501">
    <property type="entry name" value="AMP-binding"/>
    <property type="match status" value="1"/>
</dbReference>
<dbReference type="Pfam" id="PF13193">
    <property type="entry name" value="AMP-binding_C"/>
    <property type="match status" value="1"/>
</dbReference>
<feature type="compositionally biased region" description="Pro residues" evidence="7">
    <location>
        <begin position="969"/>
        <end position="985"/>
    </location>
</feature>
<comment type="similarity">
    <text evidence="2">Belongs to the ATP-dependent AMP-binding enzyme family.</text>
</comment>